<dbReference type="Pfam" id="PF05699">
    <property type="entry name" value="Dimer_Tnp_hAT"/>
    <property type="match status" value="1"/>
</dbReference>
<sequence>MQIAASRMMSVAPRLWDMISGLLDANPARRRITDLAEVPGAAIDLNAMDVDQERSSKRNASERSRRNHELTDEQWRILADIHHVLKIYKTATVWFSQYSVCAIATVIPTMDRIDELLADAPSKELHPAVKAATQFGKQVMNRYYAKTDLSDIYRVAMVLHPGTKLDYFKKHDWQADWIQGAKNLIRRVFDVYISAANAARSSESNARTASGTSNTPDTGFDALSEHDDFSFFSNISVAPQQERDALDEYLAAPTVSTSSPLTWWADNAVAYPILSRMARDYLSAPASSTAVERVFLQGRHILPFTRNRLSGKSIRATMCLGAWNRKDILRIKDLMPTSKGKRKRDPDDGDDDLPGLEAI</sequence>
<protein>
    <recommendedName>
        <fullName evidence="2">HAT C-terminal dimerisation domain-containing protein</fullName>
    </recommendedName>
</protein>
<dbReference type="EMBL" id="JASNQZ010000012">
    <property type="protein sequence ID" value="KAL0950469.1"/>
    <property type="molecule type" value="Genomic_DNA"/>
</dbReference>
<name>A0ABR3J4A5_9AGAR</name>
<dbReference type="InterPro" id="IPR008906">
    <property type="entry name" value="HATC_C_dom"/>
</dbReference>
<dbReference type="PANTHER" id="PTHR23272:SF104">
    <property type="entry name" value="HAT FAMILY DIMERISATION DOMAIN CONTAINING PROTEIN, EXPRESSED"/>
    <property type="match status" value="1"/>
</dbReference>
<dbReference type="SUPFAM" id="SSF53098">
    <property type="entry name" value="Ribonuclease H-like"/>
    <property type="match status" value="1"/>
</dbReference>
<dbReference type="InterPro" id="IPR012337">
    <property type="entry name" value="RNaseH-like_sf"/>
</dbReference>
<evidence type="ECO:0000259" key="2">
    <source>
        <dbReference type="Pfam" id="PF05699"/>
    </source>
</evidence>
<feature type="compositionally biased region" description="Acidic residues" evidence="1">
    <location>
        <begin position="347"/>
        <end position="359"/>
    </location>
</feature>
<dbReference type="PANTHER" id="PTHR23272">
    <property type="entry name" value="BED FINGER-RELATED"/>
    <property type="match status" value="1"/>
</dbReference>
<evidence type="ECO:0000256" key="1">
    <source>
        <dbReference type="SAM" id="MobiDB-lite"/>
    </source>
</evidence>
<organism evidence="3 4">
    <name type="scientific">Hohenbuehelia grisea</name>
    <dbReference type="NCBI Taxonomy" id="104357"/>
    <lineage>
        <taxon>Eukaryota</taxon>
        <taxon>Fungi</taxon>
        <taxon>Dikarya</taxon>
        <taxon>Basidiomycota</taxon>
        <taxon>Agaricomycotina</taxon>
        <taxon>Agaricomycetes</taxon>
        <taxon>Agaricomycetidae</taxon>
        <taxon>Agaricales</taxon>
        <taxon>Pleurotineae</taxon>
        <taxon>Pleurotaceae</taxon>
        <taxon>Hohenbuehelia</taxon>
    </lineage>
</organism>
<comment type="caution">
    <text evidence="3">The sequence shown here is derived from an EMBL/GenBank/DDBJ whole genome shotgun (WGS) entry which is preliminary data.</text>
</comment>
<feature type="region of interest" description="Disordered" evidence="1">
    <location>
        <begin position="335"/>
        <end position="359"/>
    </location>
</feature>
<evidence type="ECO:0000313" key="3">
    <source>
        <dbReference type="EMBL" id="KAL0950469.1"/>
    </source>
</evidence>
<feature type="domain" description="HAT C-terminal dimerisation" evidence="2">
    <location>
        <begin position="246"/>
        <end position="323"/>
    </location>
</feature>
<keyword evidence="4" id="KW-1185">Reference proteome</keyword>
<evidence type="ECO:0000313" key="4">
    <source>
        <dbReference type="Proteomes" id="UP001556367"/>
    </source>
</evidence>
<proteinExistence type="predicted"/>
<gene>
    <name evidence="3" type="ORF">HGRIS_014954</name>
</gene>
<accession>A0ABR3J4A5</accession>
<dbReference type="Proteomes" id="UP001556367">
    <property type="component" value="Unassembled WGS sequence"/>
</dbReference>
<reference evidence="4" key="1">
    <citation type="submission" date="2024-06" db="EMBL/GenBank/DDBJ databases">
        <title>Multi-omics analyses provide insights into the biosynthesis of the anticancer antibiotic pleurotin in Hohenbuehelia grisea.</title>
        <authorList>
            <person name="Weaver J.A."/>
            <person name="Alberti F."/>
        </authorList>
    </citation>
    <scope>NUCLEOTIDE SEQUENCE [LARGE SCALE GENOMIC DNA]</scope>
    <source>
        <strain evidence="4">T-177</strain>
    </source>
</reference>